<name>A0AC35ERW5_9BILA</name>
<evidence type="ECO:0000313" key="1">
    <source>
        <dbReference type="Proteomes" id="UP000887580"/>
    </source>
</evidence>
<accession>A0AC35ERW5</accession>
<dbReference type="WBParaSite" id="PS1159_v2.g10198.t1">
    <property type="protein sequence ID" value="PS1159_v2.g10198.t1"/>
    <property type="gene ID" value="PS1159_v2.g10198"/>
</dbReference>
<evidence type="ECO:0000313" key="2">
    <source>
        <dbReference type="WBParaSite" id="PS1159_v2.g10198.t1"/>
    </source>
</evidence>
<reference evidence="2" key="1">
    <citation type="submission" date="2022-11" db="UniProtKB">
        <authorList>
            <consortium name="WormBaseParasite"/>
        </authorList>
    </citation>
    <scope>IDENTIFICATION</scope>
</reference>
<organism evidence="1 2">
    <name type="scientific">Panagrolaimus sp. PS1159</name>
    <dbReference type="NCBI Taxonomy" id="55785"/>
    <lineage>
        <taxon>Eukaryota</taxon>
        <taxon>Metazoa</taxon>
        <taxon>Ecdysozoa</taxon>
        <taxon>Nematoda</taxon>
        <taxon>Chromadorea</taxon>
        <taxon>Rhabditida</taxon>
        <taxon>Tylenchina</taxon>
        <taxon>Panagrolaimomorpha</taxon>
        <taxon>Panagrolaimoidea</taxon>
        <taxon>Panagrolaimidae</taxon>
        <taxon>Panagrolaimus</taxon>
    </lineage>
</organism>
<proteinExistence type="predicted"/>
<protein>
    <submittedName>
        <fullName evidence="2">Uncharacterized protein</fullName>
    </submittedName>
</protein>
<dbReference type="Proteomes" id="UP000887580">
    <property type="component" value="Unplaced"/>
</dbReference>
<sequence length="103" mass="12270">MKFLYIFALFCLLLRQSYGARERQNNKYRLFKIAEDGGYPLSSESSSEEEILKNSKLWKILRNRRSHRDEPTYDMIGSFGTILWEPKPKPLEKKLLKGYVDDY</sequence>